<dbReference type="GeneID" id="94235171"/>
<dbReference type="Proteomes" id="UP000092876">
    <property type="component" value="Unassembled WGS sequence"/>
</dbReference>
<evidence type="ECO:0000313" key="3">
    <source>
        <dbReference type="EMBL" id="SBS64753.1"/>
    </source>
</evidence>
<dbReference type="InterPro" id="IPR017715">
    <property type="entry name" value="NH2-phosphonate_OxRdtase"/>
</dbReference>
<proteinExistence type="predicted"/>
<reference evidence="4" key="1">
    <citation type="submission" date="2016-06" db="EMBL/GenBank/DDBJ databases">
        <authorList>
            <person name="Rodrigo-Torres Lidia"/>
            <person name="Arahal R.David."/>
        </authorList>
    </citation>
    <scope>NUCLEOTIDE SEQUENCE [LARGE SCALE GENOMIC DNA]</scope>
    <source>
        <strain evidence="4">CECT 7223</strain>
    </source>
</reference>
<dbReference type="NCBIfam" id="TIGR03329">
    <property type="entry name" value="Phn_aa_oxid"/>
    <property type="match status" value="1"/>
</dbReference>
<gene>
    <name evidence="3" type="primary">puuB_2</name>
    <name evidence="3" type="ORF">VAT7223_02346</name>
</gene>
<dbReference type="Gene3D" id="3.50.50.60">
    <property type="entry name" value="FAD/NAD(P)-binding domain"/>
    <property type="match status" value="1"/>
</dbReference>
<accession>A0A1C3ITL6</accession>
<dbReference type="EC" id="1.4.3.-" evidence="3"/>
<feature type="domain" description="FAD dependent oxidoreductase" evidence="2">
    <location>
        <begin position="37"/>
        <end position="399"/>
    </location>
</feature>
<dbReference type="Gene3D" id="3.30.9.10">
    <property type="entry name" value="D-Amino Acid Oxidase, subunit A, domain 2"/>
    <property type="match status" value="1"/>
</dbReference>
<dbReference type="RefSeq" id="WP_065679304.1">
    <property type="nucleotide sequence ID" value="NZ_AP025461.1"/>
</dbReference>
<dbReference type="PANTHER" id="PTHR13847:SF285">
    <property type="entry name" value="FAD DEPENDENT OXIDOREDUCTASE DOMAIN-CONTAINING PROTEIN"/>
    <property type="match status" value="1"/>
</dbReference>
<evidence type="ECO:0000256" key="1">
    <source>
        <dbReference type="ARBA" id="ARBA00023002"/>
    </source>
</evidence>
<dbReference type="GO" id="GO:0005737">
    <property type="term" value="C:cytoplasm"/>
    <property type="evidence" value="ECO:0007669"/>
    <property type="project" value="TreeGrafter"/>
</dbReference>
<sequence>MTKHYSYWFKQALEQEFGNINAGLDSAKPLQKDVNCDIAIVGGGYTGLWTAILIKQQQPQKHVVVIEKGLCGSGASGANGGCMLTWSTKYPTLKKLYGREQAKWLVKESEKVIYEIETFCNEHDIDAHLYRSGTYYTATNQAQKGGMEPVVNELVKQGINSWKKCDNSLADKAGSDRHIEGYYSEAAGSVQPALLARGLRRVALELGVGIHENTEMTSLDYGSPARIQTKGGSVFADKVILALNAWMLDHFKEFKRSIVVVSSDMVVTKPIPEKLKQFGPEKGAAVVDSRIFVHYYRDTQDGRLMLGKGGNKFSFANQVESMFNQTTNYLPILNQSFQKLFPKLEQSEFDYNWSGGSDRSVTGLPFFGNLKGQNNIYYGLGYSGNGVAQTRMGGKILSAMVLDIDNAWTRSGLTKGPLGHFPPEPFRWVGAMMVRDAVRRKDNAEDSGNTPLWLDKQLAKLAGAAGKADKVES</sequence>
<dbReference type="GO" id="GO:0016491">
    <property type="term" value="F:oxidoreductase activity"/>
    <property type="evidence" value="ECO:0007669"/>
    <property type="project" value="UniProtKB-KW"/>
</dbReference>
<protein>
    <submittedName>
        <fullName evidence="3">Gamma-glutamylputrescine oxidoreductase</fullName>
        <ecNumber evidence="3">1.4.3.-</ecNumber>
    </submittedName>
</protein>
<evidence type="ECO:0000259" key="2">
    <source>
        <dbReference type="Pfam" id="PF01266"/>
    </source>
</evidence>
<keyword evidence="1 3" id="KW-0560">Oxidoreductase</keyword>
<dbReference type="SUPFAM" id="SSF51905">
    <property type="entry name" value="FAD/NAD(P)-binding domain"/>
    <property type="match status" value="1"/>
</dbReference>
<name>A0A1C3ITL6_9VIBR</name>
<dbReference type="PANTHER" id="PTHR13847">
    <property type="entry name" value="SARCOSINE DEHYDROGENASE-RELATED"/>
    <property type="match status" value="1"/>
</dbReference>
<dbReference type="EMBL" id="FLQP01000031">
    <property type="protein sequence ID" value="SBS64753.1"/>
    <property type="molecule type" value="Genomic_DNA"/>
</dbReference>
<dbReference type="InterPro" id="IPR036188">
    <property type="entry name" value="FAD/NAD-bd_sf"/>
</dbReference>
<organism evidence="3 4">
    <name type="scientific">Vibrio atlanticus</name>
    <dbReference type="NCBI Taxonomy" id="693153"/>
    <lineage>
        <taxon>Bacteria</taxon>
        <taxon>Pseudomonadati</taxon>
        <taxon>Pseudomonadota</taxon>
        <taxon>Gammaproteobacteria</taxon>
        <taxon>Vibrionales</taxon>
        <taxon>Vibrionaceae</taxon>
        <taxon>Vibrio</taxon>
    </lineage>
</organism>
<dbReference type="AlphaFoldDB" id="A0A1C3ITL6"/>
<dbReference type="Pfam" id="PF01266">
    <property type="entry name" value="DAO"/>
    <property type="match status" value="1"/>
</dbReference>
<dbReference type="InterPro" id="IPR006076">
    <property type="entry name" value="FAD-dep_OxRdtase"/>
</dbReference>
<evidence type="ECO:0000313" key="4">
    <source>
        <dbReference type="Proteomes" id="UP000092876"/>
    </source>
</evidence>